<keyword evidence="2" id="KW-0472">Membrane</keyword>
<feature type="domain" description="Methyltransferase FkbM" evidence="3">
    <location>
        <begin position="142"/>
        <end position="303"/>
    </location>
</feature>
<evidence type="ECO:0000259" key="3">
    <source>
        <dbReference type="Pfam" id="PF05050"/>
    </source>
</evidence>
<dbReference type="GO" id="GO:0031902">
    <property type="term" value="C:late endosome membrane"/>
    <property type="evidence" value="ECO:0007669"/>
    <property type="project" value="TreeGrafter"/>
</dbReference>
<comment type="caution">
    <text evidence="4">The sequence shown here is derived from an EMBL/GenBank/DDBJ whole genome shotgun (WGS) entry which is preliminary data.</text>
</comment>
<evidence type="ECO:0000256" key="2">
    <source>
        <dbReference type="SAM" id="Phobius"/>
    </source>
</evidence>
<accession>A0AAD5DUN1</accession>
<dbReference type="AlphaFoldDB" id="A0AAD5DUN1"/>
<keyword evidence="5" id="KW-1185">Reference proteome</keyword>
<evidence type="ECO:0000313" key="4">
    <source>
        <dbReference type="EMBL" id="KAI7842581.1"/>
    </source>
</evidence>
<dbReference type="PANTHER" id="PTHR34009:SF2">
    <property type="entry name" value="PROTEIN STAR"/>
    <property type="match status" value="1"/>
</dbReference>
<dbReference type="InterPro" id="IPR029063">
    <property type="entry name" value="SAM-dependent_MTases_sf"/>
</dbReference>
<keyword evidence="2" id="KW-1133">Transmembrane helix</keyword>
<dbReference type="GO" id="GO:0006888">
    <property type="term" value="P:endoplasmic reticulum to Golgi vesicle-mediated transport"/>
    <property type="evidence" value="ECO:0007669"/>
    <property type="project" value="TreeGrafter"/>
</dbReference>
<feature type="region of interest" description="Disordered" evidence="1">
    <location>
        <begin position="334"/>
        <end position="353"/>
    </location>
</feature>
<sequence length="353" mass="38429">MATLAAARTRRAGGLFSPLGFAIVVALVLLLVFTFRGFSYAPSSSDGSAGSSSDSSYNGGSSSGSRSGTSAVPSYGDVPEFGISLSLNLPTWALCPQHPCKYSAMADGTVNTSVPFNSQFGEDVWLSKNLFFNKVNGFYIEMGAMNGVDLSNTRWLYQAAGWKGLLIEACPGMANDLIRNRKDAIAVHAAVCGDFRTVRWHSAGNVGGIWEFMAEGFKQQFHRDVKPETLPELPCVPFQFLLDKFGIGGADLWSLDVEGAELEVLKTVDFSRFQAKVIMVELDGHNKEKDADVTKLLLAVGYEVLKKTEQMSPEMRHFNTIFVHKSAWPHLAQAPGLPQPEIDADPLNVPPQR</sequence>
<dbReference type="PANTHER" id="PTHR34009">
    <property type="entry name" value="PROTEIN STAR"/>
    <property type="match status" value="1"/>
</dbReference>
<proteinExistence type="predicted"/>
<evidence type="ECO:0000256" key="1">
    <source>
        <dbReference type="SAM" id="MobiDB-lite"/>
    </source>
</evidence>
<dbReference type="GO" id="GO:0005886">
    <property type="term" value="C:plasma membrane"/>
    <property type="evidence" value="ECO:0007669"/>
    <property type="project" value="TreeGrafter"/>
</dbReference>
<gene>
    <name evidence="4" type="ORF">COHA_003685</name>
</gene>
<evidence type="ECO:0000313" key="5">
    <source>
        <dbReference type="Proteomes" id="UP001205105"/>
    </source>
</evidence>
<dbReference type="Pfam" id="PF05050">
    <property type="entry name" value="Methyltransf_21"/>
    <property type="match status" value="1"/>
</dbReference>
<feature type="transmembrane region" description="Helical" evidence="2">
    <location>
        <begin position="12"/>
        <end position="35"/>
    </location>
</feature>
<reference evidence="4" key="1">
    <citation type="submission" date="2020-11" db="EMBL/GenBank/DDBJ databases">
        <title>Chlorella ohadii genome sequencing and assembly.</title>
        <authorList>
            <person name="Murik O."/>
            <person name="Treves H."/>
            <person name="Kedem I."/>
            <person name="Shotland Y."/>
            <person name="Kaplan A."/>
        </authorList>
    </citation>
    <scope>NUCLEOTIDE SEQUENCE</scope>
    <source>
        <strain evidence="4">1</strain>
    </source>
</reference>
<dbReference type="GO" id="GO:0005794">
    <property type="term" value="C:Golgi apparatus"/>
    <property type="evidence" value="ECO:0007669"/>
    <property type="project" value="TreeGrafter"/>
</dbReference>
<dbReference type="GO" id="GO:0016197">
    <property type="term" value="P:endosomal transport"/>
    <property type="evidence" value="ECO:0007669"/>
    <property type="project" value="TreeGrafter"/>
</dbReference>
<dbReference type="GO" id="GO:0005789">
    <property type="term" value="C:endoplasmic reticulum membrane"/>
    <property type="evidence" value="ECO:0007669"/>
    <property type="project" value="TreeGrafter"/>
</dbReference>
<feature type="compositionally biased region" description="Low complexity" evidence="1">
    <location>
        <begin position="42"/>
        <end position="70"/>
    </location>
</feature>
<protein>
    <recommendedName>
        <fullName evidence="3">Methyltransferase FkbM domain-containing protein</fullName>
    </recommendedName>
</protein>
<name>A0AAD5DUN1_9CHLO</name>
<feature type="region of interest" description="Disordered" evidence="1">
    <location>
        <begin position="42"/>
        <end position="71"/>
    </location>
</feature>
<keyword evidence="2" id="KW-0812">Transmembrane</keyword>
<dbReference type="Gene3D" id="3.40.50.150">
    <property type="entry name" value="Vaccinia Virus protein VP39"/>
    <property type="match status" value="1"/>
</dbReference>
<organism evidence="4 5">
    <name type="scientific">Chlorella ohadii</name>
    <dbReference type="NCBI Taxonomy" id="2649997"/>
    <lineage>
        <taxon>Eukaryota</taxon>
        <taxon>Viridiplantae</taxon>
        <taxon>Chlorophyta</taxon>
        <taxon>core chlorophytes</taxon>
        <taxon>Trebouxiophyceae</taxon>
        <taxon>Chlorellales</taxon>
        <taxon>Chlorellaceae</taxon>
        <taxon>Chlorella clade</taxon>
        <taxon>Chlorella</taxon>
    </lineage>
</organism>
<dbReference type="SUPFAM" id="SSF53335">
    <property type="entry name" value="S-adenosyl-L-methionine-dependent methyltransferases"/>
    <property type="match status" value="1"/>
</dbReference>
<dbReference type="InterPro" id="IPR053202">
    <property type="entry name" value="EGF_Rcpt_Signaling_Reg"/>
</dbReference>
<dbReference type="EMBL" id="JADXDR010000050">
    <property type="protein sequence ID" value="KAI7842581.1"/>
    <property type="molecule type" value="Genomic_DNA"/>
</dbReference>
<dbReference type="InterPro" id="IPR006342">
    <property type="entry name" value="FkbM_mtfrase"/>
</dbReference>
<dbReference type="Proteomes" id="UP001205105">
    <property type="component" value="Unassembled WGS sequence"/>
</dbReference>